<dbReference type="EMBL" id="JACHBK010000008">
    <property type="protein sequence ID" value="MBB5536873.1"/>
    <property type="molecule type" value="Genomic_DNA"/>
</dbReference>
<dbReference type="RefSeq" id="WP_018329094.1">
    <property type="nucleotide sequence ID" value="NZ_JACHBK010000008.1"/>
</dbReference>
<name>A0A7W8UCS8_9HYPH</name>
<dbReference type="AlphaFoldDB" id="A0A7W8UCS8"/>
<evidence type="ECO:0000313" key="2">
    <source>
        <dbReference type="Proteomes" id="UP000585507"/>
    </source>
</evidence>
<reference evidence="1 2" key="1">
    <citation type="submission" date="2020-08" db="EMBL/GenBank/DDBJ databases">
        <title>Genomic Encyclopedia of Type Strains, Phase IV (KMG-V): Genome sequencing to study the core and pangenomes of soil and plant-associated prokaryotes.</title>
        <authorList>
            <person name="Whitman W."/>
        </authorList>
    </citation>
    <scope>NUCLEOTIDE SEQUENCE [LARGE SCALE GENOMIC DNA]</scope>
    <source>
        <strain evidence="1 2">SEMIA 4084</strain>
    </source>
</reference>
<gene>
    <name evidence="1" type="ORF">GGD55_003588</name>
</gene>
<comment type="caution">
    <text evidence="1">The sequence shown here is derived from an EMBL/GenBank/DDBJ whole genome shotgun (WGS) entry which is preliminary data.</text>
</comment>
<proteinExistence type="predicted"/>
<sequence>MTDQKLSLNDLLARARDTAQNIGDQNTAALLLEVCSAASALAAQQDEIRKEAFRDGIRGAAKVIRNRQASPGSALSELFTGEGTNPDLFADELAGIAGNTAVTVNDLRKLRQKIKTAPEGNDDIDNDIRRVYYSVMSDRNPTSADILPPGSPSRSLDVATFVIEKILREGWWTLGNSGVNASDKPVGKVGLTPTQSSKPQTAATTPLTLLSALVLTLIESSKSR</sequence>
<dbReference type="Proteomes" id="UP000585507">
    <property type="component" value="Unassembled WGS sequence"/>
</dbReference>
<organism evidence="1 2">
    <name type="scientific">Rhizobium giardinii</name>
    <dbReference type="NCBI Taxonomy" id="56731"/>
    <lineage>
        <taxon>Bacteria</taxon>
        <taxon>Pseudomonadati</taxon>
        <taxon>Pseudomonadota</taxon>
        <taxon>Alphaproteobacteria</taxon>
        <taxon>Hyphomicrobiales</taxon>
        <taxon>Rhizobiaceae</taxon>
        <taxon>Rhizobium/Agrobacterium group</taxon>
        <taxon>Rhizobium</taxon>
    </lineage>
</organism>
<keyword evidence="2" id="KW-1185">Reference proteome</keyword>
<accession>A0A7W8UCS8</accession>
<evidence type="ECO:0000313" key="1">
    <source>
        <dbReference type="EMBL" id="MBB5536873.1"/>
    </source>
</evidence>
<protein>
    <submittedName>
        <fullName evidence="1">Uncharacterized protein</fullName>
    </submittedName>
</protein>